<keyword evidence="3" id="KW-1185">Reference proteome</keyword>
<dbReference type="EMBL" id="BONH01000014">
    <property type="protein sequence ID" value="GIF98292.1"/>
    <property type="molecule type" value="Genomic_DNA"/>
</dbReference>
<dbReference type="PANTHER" id="PTHR43798">
    <property type="entry name" value="MONOACYLGLYCEROL LIPASE"/>
    <property type="match status" value="1"/>
</dbReference>
<evidence type="ECO:0000313" key="3">
    <source>
        <dbReference type="Proteomes" id="UP000659904"/>
    </source>
</evidence>
<comment type="caution">
    <text evidence="2">The sequence shown here is derived from an EMBL/GenBank/DDBJ whole genome shotgun (WGS) entry which is preliminary data.</text>
</comment>
<dbReference type="InterPro" id="IPR000073">
    <property type="entry name" value="AB_hydrolase_1"/>
</dbReference>
<dbReference type="SUPFAM" id="SSF53474">
    <property type="entry name" value="alpha/beta-Hydrolases"/>
    <property type="match status" value="1"/>
</dbReference>
<dbReference type="AlphaFoldDB" id="A0A8J3NZG5"/>
<feature type="domain" description="AB hydrolase-1" evidence="1">
    <location>
        <begin position="76"/>
        <end position="319"/>
    </location>
</feature>
<keyword evidence="2" id="KW-0378">Hydrolase</keyword>
<dbReference type="Gene3D" id="3.40.50.1820">
    <property type="entry name" value="alpha/beta hydrolase"/>
    <property type="match status" value="1"/>
</dbReference>
<dbReference type="InterPro" id="IPR029058">
    <property type="entry name" value="AB_hydrolase_fold"/>
</dbReference>
<gene>
    <name evidence="2" type="ORF">Cci01nite_33860</name>
</gene>
<evidence type="ECO:0000259" key="1">
    <source>
        <dbReference type="Pfam" id="PF00561"/>
    </source>
</evidence>
<name>A0A8J3NZG5_9ACTN</name>
<sequence length="338" mass="36482">MSTVTAGAAGNRARAANPGRFRCIGMRSGGLCLPPTPDAQELTMTLATTLTPGAHQVEIDGIRQVYHVAGTGPVCLVHSGGPGMSWEYLRMPTLEAHLTMVYLEPVGTGTSGRLADRRDYRIDTYARFVHGVLDHLGAPQAYLLGHSHGGFVAQRYALDHPDRVAGLILHSTSPVTGPEFWNDAMANLARLPERLAHRPQAAAIPGLFPQALAATDDETFSALMRQVLPAYFADYWAQEDELAPAFAAFRAWIGPSGGEEPAPFDVRDELGFLDVPALIVSGDQDFICGSRWGRMLHEALPTSQLLVLDCGHMAHLERPAAFHRAVVEFVEEQAGTAA</sequence>
<dbReference type="Pfam" id="PF00561">
    <property type="entry name" value="Abhydrolase_1"/>
    <property type="match status" value="1"/>
</dbReference>
<proteinExistence type="predicted"/>
<organism evidence="2 3">
    <name type="scientific">Catellatospora citrea</name>
    <dbReference type="NCBI Taxonomy" id="53366"/>
    <lineage>
        <taxon>Bacteria</taxon>
        <taxon>Bacillati</taxon>
        <taxon>Actinomycetota</taxon>
        <taxon>Actinomycetes</taxon>
        <taxon>Micromonosporales</taxon>
        <taxon>Micromonosporaceae</taxon>
        <taxon>Catellatospora</taxon>
    </lineage>
</organism>
<dbReference type="InterPro" id="IPR050266">
    <property type="entry name" value="AB_hydrolase_sf"/>
</dbReference>
<reference evidence="2 3" key="1">
    <citation type="submission" date="2021-01" db="EMBL/GenBank/DDBJ databases">
        <title>Whole genome shotgun sequence of Catellatospora citrea NBRC 14495.</title>
        <authorList>
            <person name="Komaki H."/>
            <person name="Tamura T."/>
        </authorList>
    </citation>
    <scope>NUCLEOTIDE SEQUENCE [LARGE SCALE GENOMIC DNA]</scope>
    <source>
        <strain evidence="2 3">NBRC 14495</strain>
    </source>
</reference>
<dbReference type="GO" id="GO:0016020">
    <property type="term" value="C:membrane"/>
    <property type="evidence" value="ECO:0007669"/>
    <property type="project" value="TreeGrafter"/>
</dbReference>
<dbReference type="PANTHER" id="PTHR43798:SF33">
    <property type="entry name" value="HYDROLASE, PUTATIVE (AFU_ORTHOLOGUE AFUA_2G14860)-RELATED"/>
    <property type="match status" value="1"/>
</dbReference>
<protein>
    <submittedName>
        <fullName evidence="2">Hydrolase</fullName>
    </submittedName>
</protein>
<evidence type="ECO:0000313" key="2">
    <source>
        <dbReference type="EMBL" id="GIF98292.1"/>
    </source>
</evidence>
<accession>A0A8J3NZG5</accession>
<dbReference type="GO" id="GO:0016787">
    <property type="term" value="F:hydrolase activity"/>
    <property type="evidence" value="ECO:0007669"/>
    <property type="project" value="UniProtKB-KW"/>
</dbReference>
<dbReference type="Proteomes" id="UP000659904">
    <property type="component" value="Unassembled WGS sequence"/>
</dbReference>
<dbReference type="PRINTS" id="PR00412">
    <property type="entry name" value="EPOXHYDRLASE"/>
</dbReference>
<dbReference type="InterPro" id="IPR000639">
    <property type="entry name" value="Epox_hydrolase-like"/>
</dbReference>